<dbReference type="EC" id="2.7.7.87" evidence="9"/>
<dbReference type="GO" id="GO:0005524">
    <property type="term" value="F:ATP binding"/>
    <property type="evidence" value="ECO:0007669"/>
    <property type="project" value="UniProtKB-UniRule"/>
</dbReference>
<dbReference type="InterPro" id="IPR006070">
    <property type="entry name" value="Sua5-like_dom"/>
</dbReference>
<sequence length="185" mass="20071">MTSAWQIQQVAKKVRQGAVIAYPTEAVWGLGCDPFNATAVTRLLALKERPMHKGLILVAADIEQLAWLLEGLSDSALAQLKQSWPGPNTWLVPHHNRVPEWISGEHDTVAVRVSAHPLVVQLCAATGPLVSTSANPSGLLPAKSRLRIEQYFHGQLDAVLSGELGQHSKPSTIRDLRSGKVLRSA</sequence>
<dbReference type="PANTHER" id="PTHR17490">
    <property type="entry name" value="SUA5"/>
    <property type="match status" value="1"/>
</dbReference>
<keyword evidence="4 9" id="KW-0819">tRNA processing</keyword>
<dbReference type="AlphaFoldDB" id="A0AAE9VQB1"/>
<keyword evidence="7 9" id="KW-0067">ATP-binding</keyword>
<keyword evidence="5 9" id="KW-0548">Nucleotidyltransferase</keyword>
<dbReference type="KEGG" id="dce:O6P33_03040"/>
<feature type="domain" description="YrdC-like" evidence="10">
    <location>
        <begin position="4"/>
        <end position="185"/>
    </location>
</feature>
<dbReference type="InterPro" id="IPR050156">
    <property type="entry name" value="TC-AMP_synthase_SUA5"/>
</dbReference>
<keyword evidence="6 9" id="KW-0547">Nucleotide-binding</keyword>
<dbReference type="GO" id="GO:0000049">
    <property type="term" value="F:tRNA binding"/>
    <property type="evidence" value="ECO:0007669"/>
    <property type="project" value="TreeGrafter"/>
</dbReference>
<dbReference type="EMBL" id="CP114976">
    <property type="protein sequence ID" value="WBE25834.1"/>
    <property type="molecule type" value="Genomic_DNA"/>
</dbReference>
<evidence type="ECO:0000256" key="8">
    <source>
        <dbReference type="ARBA" id="ARBA00048366"/>
    </source>
</evidence>
<dbReference type="InterPro" id="IPR023535">
    <property type="entry name" value="TC-AMP_synthase"/>
</dbReference>
<comment type="function">
    <text evidence="9">Required for the formation of a threonylcarbamoyl group on adenosine at position 37 (t(6)A37) in tRNAs that read codons beginning with adenine. Catalyzes the conversion of L-threonine, HCO(3)(-)/CO(2) and ATP to give threonylcarbamoyl-AMP (TC-AMP) as the acyladenylate intermediate, with the release of diphosphate.</text>
</comment>
<accession>A0AAE9VQB1</accession>
<evidence type="ECO:0000256" key="7">
    <source>
        <dbReference type="ARBA" id="ARBA00022840"/>
    </source>
</evidence>
<dbReference type="NCBIfam" id="TIGR00057">
    <property type="entry name" value="L-threonylcarbamoyladenylate synthase"/>
    <property type="match status" value="1"/>
</dbReference>
<evidence type="ECO:0000256" key="3">
    <source>
        <dbReference type="ARBA" id="ARBA00022679"/>
    </source>
</evidence>
<evidence type="ECO:0000259" key="10">
    <source>
        <dbReference type="PROSITE" id="PS51163"/>
    </source>
</evidence>
<dbReference type="GO" id="GO:0003725">
    <property type="term" value="F:double-stranded RNA binding"/>
    <property type="evidence" value="ECO:0007669"/>
    <property type="project" value="InterPro"/>
</dbReference>
<dbReference type="SUPFAM" id="SSF55821">
    <property type="entry name" value="YrdC/RibB"/>
    <property type="match status" value="1"/>
</dbReference>
<organism evidence="11 12">
    <name type="scientific">Denitrificimonas caeni</name>
    <dbReference type="NCBI Taxonomy" id="521720"/>
    <lineage>
        <taxon>Bacteria</taxon>
        <taxon>Pseudomonadati</taxon>
        <taxon>Pseudomonadota</taxon>
        <taxon>Gammaproteobacteria</taxon>
        <taxon>Pseudomonadales</taxon>
        <taxon>Pseudomonadaceae</taxon>
        <taxon>Denitrificimonas</taxon>
    </lineage>
</organism>
<dbReference type="PANTHER" id="PTHR17490:SF18">
    <property type="entry name" value="THREONYLCARBAMOYL-AMP SYNTHASE"/>
    <property type="match status" value="1"/>
</dbReference>
<name>A0AAE9VQB1_9GAMM</name>
<comment type="catalytic activity">
    <reaction evidence="8 9">
        <text>L-threonine + hydrogencarbonate + ATP = L-threonylcarbamoyladenylate + diphosphate + H2O</text>
        <dbReference type="Rhea" id="RHEA:36407"/>
        <dbReference type="ChEBI" id="CHEBI:15377"/>
        <dbReference type="ChEBI" id="CHEBI:17544"/>
        <dbReference type="ChEBI" id="CHEBI:30616"/>
        <dbReference type="ChEBI" id="CHEBI:33019"/>
        <dbReference type="ChEBI" id="CHEBI:57926"/>
        <dbReference type="ChEBI" id="CHEBI:73682"/>
        <dbReference type="EC" id="2.7.7.87"/>
    </reaction>
</comment>
<dbReference type="Gene3D" id="3.90.870.10">
    <property type="entry name" value="DHBP synthase"/>
    <property type="match status" value="1"/>
</dbReference>
<evidence type="ECO:0000313" key="12">
    <source>
        <dbReference type="Proteomes" id="UP001212189"/>
    </source>
</evidence>
<evidence type="ECO:0000256" key="9">
    <source>
        <dbReference type="HAMAP-Rule" id="MF_01852"/>
    </source>
</evidence>
<dbReference type="GO" id="GO:0006450">
    <property type="term" value="P:regulation of translational fidelity"/>
    <property type="evidence" value="ECO:0007669"/>
    <property type="project" value="TreeGrafter"/>
</dbReference>
<dbReference type="HAMAP" id="MF_01852">
    <property type="entry name" value="TsaC"/>
    <property type="match status" value="1"/>
</dbReference>
<evidence type="ECO:0000313" key="11">
    <source>
        <dbReference type="EMBL" id="WBE25834.1"/>
    </source>
</evidence>
<dbReference type="GO" id="GO:0002949">
    <property type="term" value="P:tRNA threonylcarbamoyladenosine modification"/>
    <property type="evidence" value="ECO:0007669"/>
    <property type="project" value="UniProtKB-UniRule"/>
</dbReference>
<dbReference type="PROSITE" id="PS51163">
    <property type="entry name" value="YRDC"/>
    <property type="match status" value="1"/>
</dbReference>
<protein>
    <recommendedName>
        <fullName evidence="9">Threonylcarbamoyl-AMP synthase</fullName>
        <shortName evidence="9">TC-AMP synthase</shortName>
        <ecNumber evidence="9">2.7.7.87</ecNumber>
    </recommendedName>
    <alternativeName>
        <fullName evidence="9">L-threonylcarbamoyladenylate synthase</fullName>
    </alternativeName>
    <alternativeName>
        <fullName evidence="9">t(6)A37 threonylcarbamoyladenosine biosynthesis protein TsaC</fullName>
    </alternativeName>
    <alternativeName>
        <fullName evidence="9">tRNA threonylcarbamoyladenosine biosynthesis protein TsaC</fullName>
    </alternativeName>
</protein>
<dbReference type="RefSeq" id="WP_269818776.1">
    <property type="nucleotide sequence ID" value="NZ_CP114976.1"/>
</dbReference>
<gene>
    <name evidence="9" type="primary">tsaC</name>
    <name evidence="11" type="ORF">O6P33_03040</name>
</gene>
<evidence type="ECO:0000256" key="2">
    <source>
        <dbReference type="ARBA" id="ARBA00022490"/>
    </source>
</evidence>
<comment type="similarity">
    <text evidence="9">Belongs to the SUA5 family. TsaC subfamily.</text>
</comment>
<dbReference type="GO" id="GO:0005737">
    <property type="term" value="C:cytoplasm"/>
    <property type="evidence" value="ECO:0007669"/>
    <property type="project" value="UniProtKB-SubCell"/>
</dbReference>
<dbReference type="GO" id="GO:0061710">
    <property type="term" value="F:L-threonylcarbamoyladenylate synthase"/>
    <property type="evidence" value="ECO:0007669"/>
    <property type="project" value="UniProtKB-EC"/>
</dbReference>
<dbReference type="Proteomes" id="UP001212189">
    <property type="component" value="Chromosome"/>
</dbReference>
<evidence type="ECO:0000256" key="4">
    <source>
        <dbReference type="ARBA" id="ARBA00022694"/>
    </source>
</evidence>
<reference evidence="11 12" key="1">
    <citation type="submission" date="2022-12" db="EMBL/GenBank/DDBJ databases">
        <title>Coexistence and Characterization of a Novel Tigecycline Resistance gene tet(X) variant and blaNDM-1 in a Pseudomonas caeni Isolate of Chicken Origin.</title>
        <authorList>
            <person name="Lu X."/>
            <person name="Zhang L."/>
            <person name="Li R."/>
            <person name="Wang Z."/>
        </authorList>
    </citation>
    <scope>NUCLEOTIDE SEQUENCE [LARGE SCALE GENOMIC DNA]</scope>
    <source>
        <strain evidence="11 12">CE14</strain>
    </source>
</reference>
<keyword evidence="12" id="KW-1185">Reference proteome</keyword>
<evidence type="ECO:0000256" key="1">
    <source>
        <dbReference type="ARBA" id="ARBA00004496"/>
    </source>
</evidence>
<keyword evidence="3 9" id="KW-0808">Transferase</keyword>
<dbReference type="InterPro" id="IPR017945">
    <property type="entry name" value="DHBP_synth_RibB-like_a/b_dom"/>
</dbReference>
<dbReference type="Pfam" id="PF01300">
    <property type="entry name" value="Sua5_yciO_yrdC"/>
    <property type="match status" value="1"/>
</dbReference>
<keyword evidence="2 9" id="KW-0963">Cytoplasm</keyword>
<dbReference type="FunFam" id="3.90.870.10:FF:000004">
    <property type="entry name" value="Threonylcarbamoyl-AMP synthase"/>
    <property type="match status" value="1"/>
</dbReference>
<evidence type="ECO:0000256" key="6">
    <source>
        <dbReference type="ARBA" id="ARBA00022741"/>
    </source>
</evidence>
<evidence type="ECO:0000256" key="5">
    <source>
        <dbReference type="ARBA" id="ARBA00022695"/>
    </source>
</evidence>
<comment type="subcellular location">
    <subcellularLocation>
        <location evidence="1 9">Cytoplasm</location>
    </subcellularLocation>
</comment>
<proteinExistence type="inferred from homology"/>